<name>F0Z8K1_DICPU</name>
<gene>
    <name evidence="2" type="ORF">DICPUDRAFT_147470</name>
</gene>
<dbReference type="EMBL" id="GL870952">
    <property type="protein sequence ID" value="EGC39739.1"/>
    <property type="molecule type" value="Genomic_DNA"/>
</dbReference>
<dbReference type="GeneID" id="10509629"/>
<feature type="compositionally biased region" description="Acidic residues" evidence="1">
    <location>
        <begin position="72"/>
        <end position="84"/>
    </location>
</feature>
<sequence>MHTHSYRHGNTDNHSPTSTQEIIITLFSGHAIFCDIIISQEEDNQEDRDTQVSQDQKEEKRYEIEEDKKGEEEDEEYEEYEEDEGRYTTTTTTNDNKRFIIDNGHQYGNTKLQTPSIDSAIDPKKRKLDNFEPKDEKEEIEDEEINFSSFTERETQLLKKSEKARELNYK</sequence>
<proteinExistence type="predicted"/>
<reference evidence="3" key="1">
    <citation type="journal article" date="2011" name="Genome Biol.">
        <title>Comparative genomics of the social amoebae Dictyostelium discoideum and Dictyostelium purpureum.</title>
        <authorList>
            <consortium name="US DOE Joint Genome Institute (JGI-PGF)"/>
            <person name="Sucgang R."/>
            <person name="Kuo A."/>
            <person name="Tian X."/>
            <person name="Salerno W."/>
            <person name="Parikh A."/>
            <person name="Feasley C.L."/>
            <person name="Dalin E."/>
            <person name="Tu H."/>
            <person name="Huang E."/>
            <person name="Barry K."/>
            <person name="Lindquist E."/>
            <person name="Shapiro H."/>
            <person name="Bruce D."/>
            <person name="Schmutz J."/>
            <person name="Salamov A."/>
            <person name="Fey P."/>
            <person name="Gaudet P."/>
            <person name="Anjard C."/>
            <person name="Babu M.M."/>
            <person name="Basu S."/>
            <person name="Bushmanova Y."/>
            <person name="van der Wel H."/>
            <person name="Katoh-Kurasawa M."/>
            <person name="Dinh C."/>
            <person name="Coutinho P.M."/>
            <person name="Saito T."/>
            <person name="Elias M."/>
            <person name="Schaap P."/>
            <person name="Kay R.R."/>
            <person name="Henrissat B."/>
            <person name="Eichinger L."/>
            <person name="Rivero F."/>
            <person name="Putnam N.H."/>
            <person name="West C.M."/>
            <person name="Loomis W.F."/>
            <person name="Chisholm R.L."/>
            <person name="Shaulsky G."/>
            <person name="Strassmann J.E."/>
            <person name="Queller D.C."/>
            <person name="Kuspa A."/>
            <person name="Grigoriev I.V."/>
        </authorList>
    </citation>
    <scope>NUCLEOTIDE SEQUENCE [LARGE SCALE GENOMIC DNA]</scope>
    <source>
        <strain evidence="3">QSDP1</strain>
    </source>
</reference>
<dbReference type="KEGG" id="dpp:DICPUDRAFT_147470"/>
<evidence type="ECO:0000313" key="3">
    <source>
        <dbReference type="Proteomes" id="UP000001064"/>
    </source>
</evidence>
<dbReference type="RefSeq" id="XP_003283725.1">
    <property type="nucleotide sequence ID" value="XM_003283677.1"/>
</dbReference>
<dbReference type="InParanoid" id="F0Z8K1"/>
<protein>
    <submittedName>
        <fullName evidence="2">Uncharacterized protein</fullName>
    </submittedName>
</protein>
<evidence type="ECO:0000313" key="2">
    <source>
        <dbReference type="EMBL" id="EGC39739.1"/>
    </source>
</evidence>
<keyword evidence="3" id="KW-1185">Reference proteome</keyword>
<dbReference type="AlphaFoldDB" id="F0Z8K1"/>
<dbReference type="Proteomes" id="UP000001064">
    <property type="component" value="Unassembled WGS sequence"/>
</dbReference>
<feature type="region of interest" description="Disordered" evidence="1">
    <location>
        <begin position="124"/>
        <end position="143"/>
    </location>
</feature>
<feature type="compositionally biased region" description="Polar residues" evidence="1">
    <location>
        <begin position="106"/>
        <end position="117"/>
    </location>
</feature>
<feature type="compositionally biased region" description="Basic and acidic residues" evidence="1">
    <location>
        <begin position="47"/>
        <end position="71"/>
    </location>
</feature>
<feature type="region of interest" description="Disordered" evidence="1">
    <location>
        <begin position="42"/>
        <end position="118"/>
    </location>
</feature>
<evidence type="ECO:0000256" key="1">
    <source>
        <dbReference type="SAM" id="MobiDB-lite"/>
    </source>
</evidence>
<dbReference type="VEuPathDB" id="AmoebaDB:DICPUDRAFT_147470"/>
<feature type="compositionally biased region" description="Basic and acidic residues" evidence="1">
    <location>
        <begin position="128"/>
        <end position="137"/>
    </location>
</feature>
<organism evidence="2 3">
    <name type="scientific">Dictyostelium purpureum</name>
    <name type="common">Slime mold</name>
    <dbReference type="NCBI Taxonomy" id="5786"/>
    <lineage>
        <taxon>Eukaryota</taxon>
        <taxon>Amoebozoa</taxon>
        <taxon>Evosea</taxon>
        <taxon>Eumycetozoa</taxon>
        <taxon>Dictyostelia</taxon>
        <taxon>Dictyosteliales</taxon>
        <taxon>Dictyosteliaceae</taxon>
        <taxon>Dictyostelium</taxon>
    </lineage>
</organism>
<accession>F0Z8K1</accession>